<organism evidence="1 2">
    <name type="scientific">Kriegella aquimaris</name>
    <dbReference type="NCBI Taxonomy" id="192904"/>
    <lineage>
        <taxon>Bacteria</taxon>
        <taxon>Pseudomonadati</taxon>
        <taxon>Bacteroidota</taxon>
        <taxon>Flavobacteriia</taxon>
        <taxon>Flavobacteriales</taxon>
        <taxon>Flavobacteriaceae</taxon>
        <taxon>Kriegella</taxon>
    </lineage>
</organism>
<dbReference type="OrthoDB" id="1171174at2"/>
<dbReference type="Gene3D" id="1.50.10.20">
    <property type="match status" value="1"/>
</dbReference>
<dbReference type="AlphaFoldDB" id="A0A1G9TZV3"/>
<dbReference type="Proteomes" id="UP000199440">
    <property type="component" value="Unassembled WGS sequence"/>
</dbReference>
<dbReference type="EMBL" id="FNGV01000010">
    <property type="protein sequence ID" value="SDM53206.1"/>
    <property type="molecule type" value="Genomic_DNA"/>
</dbReference>
<dbReference type="STRING" id="192904.SAMN04488514_11056"/>
<evidence type="ECO:0000313" key="1">
    <source>
        <dbReference type="EMBL" id="SDM53206.1"/>
    </source>
</evidence>
<gene>
    <name evidence="1" type="ORF">SAMN04488514_11056</name>
</gene>
<protein>
    <submittedName>
        <fullName evidence="1">Uncharacterized protein</fullName>
    </submittedName>
</protein>
<evidence type="ECO:0000313" key="2">
    <source>
        <dbReference type="Proteomes" id="UP000199440"/>
    </source>
</evidence>
<dbReference type="RefSeq" id="WP_143017638.1">
    <property type="nucleotide sequence ID" value="NZ_FNGV01000010.1"/>
</dbReference>
<name>A0A1G9TZV3_9FLAO</name>
<proteinExistence type="predicted"/>
<accession>A0A1G9TZV3</accession>
<keyword evidence="2" id="KW-1185">Reference proteome</keyword>
<dbReference type="InterPro" id="IPR008928">
    <property type="entry name" value="6-hairpin_glycosidase_sf"/>
</dbReference>
<dbReference type="SUPFAM" id="SSF48208">
    <property type="entry name" value="Six-hairpin glycosidases"/>
    <property type="match status" value="1"/>
</dbReference>
<dbReference type="GO" id="GO:0005975">
    <property type="term" value="P:carbohydrate metabolic process"/>
    <property type="evidence" value="ECO:0007669"/>
    <property type="project" value="InterPro"/>
</dbReference>
<dbReference type="PROSITE" id="PS51257">
    <property type="entry name" value="PROKAR_LIPOPROTEIN"/>
    <property type="match status" value="1"/>
</dbReference>
<reference evidence="1 2" key="1">
    <citation type="submission" date="2016-10" db="EMBL/GenBank/DDBJ databases">
        <authorList>
            <person name="de Groot N.N."/>
        </authorList>
    </citation>
    <scope>NUCLEOTIDE SEQUENCE [LARGE SCALE GENOMIC DNA]</scope>
    <source>
        <strain evidence="1 2">DSM 19886</strain>
    </source>
</reference>
<sequence length="398" mass="44936">MRTTLLFTALIQFFFIACSKEAIVEISAAEPIVTTIIDSPKEIEITSPITEDESYHWLVKMQQPNGLLESTEHSDFVSLYDNALSALLFIESGEIKRAEHIFDFFQDKIDSELRNGADGFYQYRDKNGENGSRVWMGDNAWLLIALNTYHEATGTQKYQELAENLEGWLRTLQDIDGGLWGGQNEDGTPITKVTEGIITTFNAVKGYDDFHKNILTYLNKNRWGEATKVLTAWPENPDYLNALDLHALGQMIFEDFPNSNLEQTESLYFTTQWSSISGQEVSGYCFDEDKDVVWLEGTGQMATAYNDIGNHEKANALIAELEKAFIASSMLADTKGLPYTTNYGSTYGANLLWDHADTAPAVSSTIWYLFAKMGFNPLKLEKQKNIPESEKFWTSQSI</sequence>